<evidence type="ECO:0000313" key="2">
    <source>
        <dbReference type="Proteomes" id="UP000054630"/>
    </source>
</evidence>
<sequence>MREIMRGKLVIDRRRNKEEDMKAPGTAYLY</sequence>
<gene>
    <name evidence="1" type="ORF">T07_13813</name>
</gene>
<keyword evidence="2" id="KW-1185">Reference proteome</keyword>
<reference evidence="1 2" key="1">
    <citation type="submission" date="2015-01" db="EMBL/GenBank/DDBJ databases">
        <title>Evolution of Trichinella species and genotypes.</title>
        <authorList>
            <person name="Korhonen P.K."/>
            <person name="Edoardo P."/>
            <person name="Giuseppe L.R."/>
            <person name="Gasser R.B."/>
        </authorList>
    </citation>
    <scope>NUCLEOTIDE SEQUENCE [LARGE SCALE GENOMIC DNA]</scope>
    <source>
        <strain evidence="1">ISS37</strain>
    </source>
</reference>
<organism evidence="1 2">
    <name type="scientific">Trichinella nelsoni</name>
    <dbReference type="NCBI Taxonomy" id="6336"/>
    <lineage>
        <taxon>Eukaryota</taxon>
        <taxon>Metazoa</taxon>
        <taxon>Ecdysozoa</taxon>
        <taxon>Nematoda</taxon>
        <taxon>Enoplea</taxon>
        <taxon>Dorylaimia</taxon>
        <taxon>Trichinellida</taxon>
        <taxon>Trichinellidae</taxon>
        <taxon>Trichinella</taxon>
    </lineage>
</organism>
<dbReference type="Proteomes" id="UP000054630">
    <property type="component" value="Unassembled WGS sequence"/>
</dbReference>
<protein>
    <submittedName>
        <fullName evidence="1">Uncharacterized protein</fullName>
    </submittedName>
</protein>
<evidence type="ECO:0000313" key="1">
    <source>
        <dbReference type="EMBL" id="KRX11781.1"/>
    </source>
</evidence>
<dbReference type="AlphaFoldDB" id="A0A0V0RC09"/>
<accession>A0A0V0RC09</accession>
<name>A0A0V0RC09_9BILA</name>
<proteinExistence type="predicted"/>
<dbReference type="EMBL" id="JYDL01001418">
    <property type="protein sequence ID" value="KRX11781.1"/>
    <property type="molecule type" value="Genomic_DNA"/>
</dbReference>
<comment type="caution">
    <text evidence="1">The sequence shown here is derived from an EMBL/GenBank/DDBJ whole genome shotgun (WGS) entry which is preliminary data.</text>
</comment>